<dbReference type="EMBL" id="MEUV01000019">
    <property type="protein sequence ID" value="OGC45906.1"/>
    <property type="molecule type" value="Genomic_DNA"/>
</dbReference>
<reference evidence="8 9" key="1">
    <citation type="journal article" date="2016" name="Nat. Commun.">
        <title>Thousands of microbial genomes shed light on interconnected biogeochemical processes in an aquifer system.</title>
        <authorList>
            <person name="Anantharaman K."/>
            <person name="Brown C.T."/>
            <person name="Hug L.A."/>
            <person name="Sharon I."/>
            <person name="Castelle C.J."/>
            <person name="Probst A.J."/>
            <person name="Thomas B.C."/>
            <person name="Singh A."/>
            <person name="Wilkins M.J."/>
            <person name="Karaoz U."/>
            <person name="Brodie E.L."/>
            <person name="Williams K.H."/>
            <person name="Hubbard S.S."/>
            <person name="Banfield J.F."/>
        </authorList>
    </citation>
    <scope>NUCLEOTIDE SEQUENCE [LARGE SCALE GENOMIC DNA]</scope>
</reference>
<dbReference type="PANTHER" id="PTHR34388">
    <property type="entry name" value="DNA POLYMERASE III SUBUNIT DELTA"/>
    <property type="match status" value="1"/>
</dbReference>
<dbReference type="GO" id="GO:0003887">
    <property type="term" value="F:DNA-directed DNA polymerase activity"/>
    <property type="evidence" value="ECO:0007669"/>
    <property type="project" value="UniProtKB-KW"/>
</dbReference>
<sequence length="233" mass="26765">MIYIIHGNDYSKSREQVISLYNKTKSSQKIELKGSDIDQKTLSGAVFGVDIFGETPFLVLDISDLKNQAITEFLPILKKTPENITLIILHNKEIGKTNEFLKNAQLLKANVILNNKFIKSNVFRFVDFLFSKDRNSTYRELGFLQDESADSFYIFSMIIYGLRNVTNAKFQTSAFKEKSDFVRMRSIKQAALFSKENILNLYGILYDTDLKIKTGKIPPDIMLSYTIEKIINL</sequence>
<gene>
    <name evidence="8" type="ORF">A2V49_02535</name>
</gene>
<evidence type="ECO:0000313" key="9">
    <source>
        <dbReference type="Proteomes" id="UP000178615"/>
    </source>
</evidence>
<keyword evidence="3" id="KW-0548">Nucleotidyltransferase</keyword>
<dbReference type="Gene3D" id="1.20.272.10">
    <property type="match status" value="1"/>
</dbReference>
<protein>
    <recommendedName>
        <fullName evidence="1">DNA-directed DNA polymerase</fullName>
        <ecNumber evidence="1">2.7.7.7</ecNumber>
    </recommendedName>
</protein>
<dbReference type="GO" id="GO:0009360">
    <property type="term" value="C:DNA polymerase III complex"/>
    <property type="evidence" value="ECO:0007669"/>
    <property type="project" value="TreeGrafter"/>
</dbReference>
<dbReference type="InterPro" id="IPR008921">
    <property type="entry name" value="DNA_pol3_clamp-load_cplx_C"/>
</dbReference>
<evidence type="ECO:0000256" key="7">
    <source>
        <dbReference type="ARBA" id="ARBA00049244"/>
    </source>
</evidence>
<dbReference type="Proteomes" id="UP000178615">
    <property type="component" value="Unassembled WGS sequence"/>
</dbReference>
<keyword evidence="2" id="KW-0808">Transferase</keyword>
<evidence type="ECO:0000313" key="8">
    <source>
        <dbReference type="EMBL" id="OGC45906.1"/>
    </source>
</evidence>
<comment type="caution">
    <text evidence="8">The sequence shown here is derived from an EMBL/GenBank/DDBJ whole genome shotgun (WGS) entry which is preliminary data.</text>
</comment>
<organism evidence="8 9">
    <name type="scientific">candidate division WWE3 bacterium RBG_19FT_COMBO_34_6</name>
    <dbReference type="NCBI Taxonomy" id="1802612"/>
    <lineage>
        <taxon>Bacteria</taxon>
        <taxon>Katanobacteria</taxon>
    </lineage>
</organism>
<evidence type="ECO:0000256" key="5">
    <source>
        <dbReference type="ARBA" id="ARBA00022932"/>
    </source>
</evidence>
<keyword evidence="4" id="KW-0235">DNA replication</keyword>
<dbReference type="EC" id="2.7.7.7" evidence="1"/>
<comment type="catalytic activity">
    <reaction evidence="7">
        <text>DNA(n) + a 2'-deoxyribonucleoside 5'-triphosphate = DNA(n+1) + diphosphate</text>
        <dbReference type="Rhea" id="RHEA:22508"/>
        <dbReference type="Rhea" id="RHEA-COMP:17339"/>
        <dbReference type="Rhea" id="RHEA-COMP:17340"/>
        <dbReference type="ChEBI" id="CHEBI:33019"/>
        <dbReference type="ChEBI" id="CHEBI:61560"/>
        <dbReference type="ChEBI" id="CHEBI:173112"/>
        <dbReference type="EC" id="2.7.7.7"/>
    </reaction>
</comment>
<comment type="similarity">
    <text evidence="6">Belongs to the DNA polymerase HolA subunit family.</text>
</comment>
<keyword evidence="5" id="KW-0239">DNA-directed DNA polymerase</keyword>
<dbReference type="SUPFAM" id="SSF48019">
    <property type="entry name" value="post-AAA+ oligomerization domain-like"/>
    <property type="match status" value="1"/>
</dbReference>
<evidence type="ECO:0000256" key="1">
    <source>
        <dbReference type="ARBA" id="ARBA00012417"/>
    </source>
</evidence>
<dbReference type="InterPro" id="IPR005790">
    <property type="entry name" value="DNA_polIII_delta"/>
</dbReference>
<proteinExistence type="inferred from homology"/>
<dbReference type="GO" id="GO:0003677">
    <property type="term" value="F:DNA binding"/>
    <property type="evidence" value="ECO:0007669"/>
    <property type="project" value="InterPro"/>
</dbReference>
<evidence type="ECO:0000256" key="3">
    <source>
        <dbReference type="ARBA" id="ARBA00022695"/>
    </source>
</evidence>
<evidence type="ECO:0000256" key="6">
    <source>
        <dbReference type="ARBA" id="ARBA00034754"/>
    </source>
</evidence>
<evidence type="ECO:0000256" key="2">
    <source>
        <dbReference type="ARBA" id="ARBA00022679"/>
    </source>
</evidence>
<evidence type="ECO:0000256" key="4">
    <source>
        <dbReference type="ARBA" id="ARBA00022705"/>
    </source>
</evidence>
<name>A0A1F4ULW2_UNCKA</name>
<dbReference type="GO" id="GO:0006261">
    <property type="term" value="P:DNA-templated DNA replication"/>
    <property type="evidence" value="ECO:0007669"/>
    <property type="project" value="TreeGrafter"/>
</dbReference>
<accession>A0A1F4ULW2</accession>
<dbReference type="PANTHER" id="PTHR34388:SF1">
    <property type="entry name" value="DNA POLYMERASE III SUBUNIT DELTA"/>
    <property type="match status" value="1"/>
</dbReference>
<dbReference type="AlphaFoldDB" id="A0A1F4ULW2"/>